<sequence>METYYGFVSTSEDALALFEACRLGYKQRVPRRLSDDERAAIRSGSVFVWEETESGMKRWTDGRSWSPSRVQGCFLTYHEWEGRRRAQRHPSYHHMHGFNMPLNIQGMVGQPMPMGIARYGHFIGGPTKAGSTQVQYGFPKENGMLKKALSIRTTDGKKLHIIAYYSKEDHAHRRLMTPTSDPNFPRLVVPPNLYPDMSPESMYGASHSMNAGGSNEPDYPGPATAAQTADSGGMHAYEDAMMSGNRSDDSGSGSSSVADRQSRGAGRQLKANDSMDIDIGVQQQQHRVGMQSPPVSSSSGISASATHNYTQQQYYSRRLSSPSPSARISHFATKSAESAAKAAAAAAAVDALSVGLHRARVQSLVMDTDVPPSLFGNAAAAAAATAAGGEQQINHYRQHHRHQNRASRPAPETNASRTLPAHPMSAPSSSGGSVGTRPSSNSFSGQSVVSHGYHGRAYQAQMHNQPHGQQMSMYEAASLGLSASSSSAPASSGTRSAATANLSFLAIGPHAQKSSNSMDVHYQQQQQHHYQHHQQQQLQQPHTAGELGQTVVGTRSSSVSSGSHGMADHSSINETPSLPPMPSTAMPTASGSGSGSGRGGAKYLGLGGPLGLSGLSARRTANVRSVTSAAVMVNSTAGSRPKLPLLLSPVNPSLALAAVGGPLSAGGYAGGGSSSQSISLAGIRRDMREGPRRLPSISASIHRRDSSPTEARCIGGGLGIFNAGIGSSNGGARNSSLLPSPMPTPRQAMHQGFDADRAFPPSPPSAASAATGQRPGLRSHADSLSILASAAGRAQVRHASSTHRSTISHHPYLRTTPWRPGSVSGPSMRSVSLKQSEDIRQLGVLDQSLRLK</sequence>
<evidence type="ECO:0000313" key="2">
    <source>
        <dbReference type="Proteomes" id="UP001150581"/>
    </source>
</evidence>
<reference evidence="1" key="1">
    <citation type="submission" date="2022-07" db="EMBL/GenBank/DDBJ databases">
        <title>Phylogenomic reconstructions and comparative analyses of Kickxellomycotina fungi.</title>
        <authorList>
            <person name="Reynolds N.K."/>
            <person name="Stajich J.E."/>
            <person name="Barry K."/>
            <person name="Grigoriev I.V."/>
            <person name="Crous P."/>
            <person name="Smith M.E."/>
        </authorList>
    </citation>
    <scope>NUCLEOTIDE SEQUENCE</scope>
    <source>
        <strain evidence="1">Benny 63K</strain>
    </source>
</reference>
<gene>
    <name evidence="1" type="primary">PTH2_1</name>
    <name evidence="1" type="ORF">LPJ66_000809</name>
</gene>
<name>A0ACC1IUY4_9FUNG</name>
<comment type="caution">
    <text evidence="1">The sequence shown here is derived from an EMBL/GenBank/DDBJ whole genome shotgun (WGS) entry which is preliminary data.</text>
</comment>
<dbReference type="EMBL" id="JANBPG010000029">
    <property type="protein sequence ID" value="KAJ1901394.1"/>
    <property type="molecule type" value="Genomic_DNA"/>
</dbReference>
<evidence type="ECO:0000313" key="1">
    <source>
        <dbReference type="EMBL" id="KAJ1901394.1"/>
    </source>
</evidence>
<organism evidence="1 2">
    <name type="scientific">Kickxella alabastrina</name>
    <dbReference type="NCBI Taxonomy" id="61397"/>
    <lineage>
        <taxon>Eukaryota</taxon>
        <taxon>Fungi</taxon>
        <taxon>Fungi incertae sedis</taxon>
        <taxon>Zoopagomycota</taxon>
        <taxon>Kickxellomycotina</taxon>
        <taxon>Kickxellomycetes</taxon>
        <taxon>Kickxellales</taxon>
        <taxon>Kickxellaceae</taxon>
        <taxon>Kickxella</taxon>
    </lineage>
</organism>
<accession>A0ACC1IUY4</accession>
<protein>
    <submittedName>
        <fullName evidence="1">Gluconate transport-inducing protein</fullName>
    </submittedName>
</protein>
<keyword evidence="2" id="KW-1185">Reference proteome</keyword>
<dbReference type="Proteomes" id="UP001150581">
    <property type="component" value="Unassembled WGS sequence"/>
</dbReference>
<proteinExistence type="predicted"/>